<dbReference type="KEGG" id="amin:AUMI_112340"/>
<dbReference type="Proteomes" id="UP000243847">
    <property type="component" value="Chromosome sequence1"/>
</dbReference>
<proteinExistence type="predicted"/>
<evidence type="ECO:0000313" key="1">
    <source>
        <dbReference type="EMBL" id="BAU99776.1"/>
    </source>
</evidence>
<dbReference type="AlphaFoldDB" id="A0A173LXR9"/>
<name>A0A173LXR9_9MICO</name>
<reference evidence="1 2" key="1">
    <citation type="journal article" date="2016" name="Genome Announc.">
        <title>Complete Genome Sequence of Aurantimicrobium minutum Type Strain KNCT, a Planktonic Ultramicrobacterium Isolated from River Water.</title>
        <authorList>
            <person name="Nakai R."/>
            <person name="Fujisawa T."/>
            <person name="Nakamura Y."/>
            <person name="Nishide H."/>
            <person name="Uchiyama I."/>
            <person name="Baba T."/>
            <person name="Toyoda A."/>
            <person name="Fujiyama A."/>
            <person name="Naganuma T."/>
            <person name="Niki H."/>
        </authorList>
    </citation>
    <scope>NUCLEOTIDE SEQUENCE [LARGE SCALE GENOMIC DNA]</scope>
    <source>
        <strain evidence="1 2">KNC</strain>
    </source>
</reference>
<gene>
    <name evidence="1" type="ORF">AUMI_112340</name>
</gene>
<evidence type="ECO:0000313" key="2">
    <source>
        <dbReference type="Proteomes" id="UP000243847"/>
    </source>
</evidence>
<sequence length="87" mass="10376">MEAIKPRNARLDIMLSTLRNEPIERMLPKDPIEPIEKAEPREPMDINEFVDHKLSTEFFDPTLMTEFSFSMASNYLMWWPIFSTIRK</sequence>
<organism evidence="1 2">
    <name type="scientific">Aurantimicrobium minutum</name>
    <dbReference type="NCBI Taxonomy" id="708131"/>
    <lineage>
        <taxon>Bacteria</taxon>
        <taxon>Bacillati</taxon>
        <taxon>Actinomycetota</taxon>
        <taxon>Actinomycetes</taxon>
        <taxon>Micrococcales</taxon>
        <taxon>Microbacteriaceae</taxon>
        <taxon>Aurantimicrobium</taxon>
    </lineage>
</organism>
<protein>
    <submittedName>
        <fullName evidence="1">Uncharacterized protein</fullName>
    </submittedName>
</protein>
<dbReference type="EMBL" id="AP017457">
    <property type="protein sequence ID" value="BAU99776.1"/>
    <property type="molecule type" value="Genomic_DNA"/>
</dbReference>
<accession>A0A173LXR9</accession>